<evidence type="ECO:0000313" key="2">
    <source>
        <dbReference type="Proteomes" id="UP000036681"/>
    </source>
</evidence>
<feature type="region of interest" description="Disordered" evidence="1">
    <location>
        <begin position="515"/>
        <end position="534"/>
    </location>
</feature>
<dbReference type="AlphaFoldDB" id="A0A9J2PYL4"/>
<feature type="compositionally biased region" description="Basic and acidic residues" evidence="1">
    <location>
        <begin position="366"/>
        <end position="382"/>
    </location>
</feature>
<evidence type="ECO:0000313" key="3">
    <source>
        <dbReference type="WBParaSite" id="ALUE_0001527101-mRNA-1"/>
    </source>
</evidence>
<reference evidence="3" key="1">
    <citation type="submission" date="2023-03" db="UniProtKB">
        <authorList>
            <consortium name="WormBaseParasite"/>
        </authorList>
    </citation>
    <scope>IDENTIFICATION</scope>
</reference>
<dbReference type="Proteomes" id="UP000036681">
    <property type="component" value="Unplaced"/>
</dbReference>
<feature type="compositionally biased region" description="Low complexity" evidence="1">
    <location>
        <begin position="114"/>
        <end position="127"/>
    </location>
</feature>
<proteinExistence type="predicted"/>
<feature type="compositionally biased region" description="Basic and acidic residues" evidence="1">
    <location>
        <begin position="261"/>
        <end position="271"/>
    </location>
</feature>
<accession>A0A9J2PYL4</accession>
<feature type="region of interest" description="Disordered" evidence="1">
    <location>
        <begin position="255"/>
        <end position="308"/>
    </location>
</feature>
<dbReference type="WBParaSite" id="ALUE_0001527101-mRNA-1">
    <property type="protein sequence ID" value="ALUE_0001527101-mRNA-1"/>
    <property type="gene ID" value="ALUE_0001527101"/>
</dbReference>
<feature type="region of interest" description="Disordered" evidence="1">
    <location>
        <begin position="347"/>
        <end position="382"/>
    </location>
</feature>
<name>A0A9J2PYL4_ASCLU</name>
<keyword evidence="2" id="KW-1185">Reference proteome</keyword>
<feature type="compositionally biased region" description="Acidic residues" evidence="1">
    <location>
        <begin position="281"/>
        <end position="299"/>
    </location>
</feature>
<evidence type="ECO:0000256" key="1">
    <source>
        <dbReference type="SAM" id="MobiDB-lite"/>
    </source>
</evidence>
<feature type="region of interest" description="Disordered" evidence="1">
    <location>
        <begin position="101"/>
        <end position="172"/>
    </location>
</feature>
<dbReference type="InterPro" id="IPR035504">
    <property type="entry name" value="MUM1-like_PWWP"/>
</dbReference>
<organism evidence="2 3">
    <name type="scientific">Ascaris lumbricoides</name>
    <name type="common">Giant roundworm</name>
    <dbReference type="NCBI Taxonomy" id="6252"/>
    <lineage>
        <taxon>Eukaryota</taxon>
        <taxon>Metazoa</taxon>
        <taxon>Ecdysozoa</taxon>
        <taxon>Nematoda</taxon>
        <taxon>Chromadorea</taxon>
        <taxon>Rhabditida</taxon>
        <taxon>Spirurina</taxon>
        <taxon>Ascaridomorpha</taxon>
        <taxon>Ascaridoidea</taxon>
        <taxon>Ascarididae</taxon>
        <taxon>Ascaris</taxon>
    </lineage>
</organism>
<dbReference type="CDD" id="cd06080">
    <property type="entry name" value="PWWP_MUM1-like"/>
    <property type="match status" value="1"/>
</dbReference>
<sequence length="673" mass="75025">MVRRNSSLNVGPSSDASVLKTGDIIWAPYRRIPEWPSMVRCVYPKKVTYVFLPLPEEKEAKTPVFSCLPNKVHLFSPEDTLPKDANTDMQRAFEAAMNIVKQKGQTAPPRPRISTSSVSTTQQKQVVEAASGKKNGSKTVVGSEEGKTGSKASGSSQGRENEDSSSHPSKYVPSVGDIVWLNTTAHPAWPVLIRQATKKLVMVDLFPLTGKSERYPQSACEKFDLNDRSLAAAIKKERNRELKLALQSVQTFKYGEEDAEGSEKVHSEKNIVNDGKSANSEESEEPVEESEEINKEEEEEKIKMSDEIRSDTKTLKPVIDGASKVLDVDYRGTNEVINSSSLSMLAVAGSPSSGLSSPPLPRKRPPKDIRGASKEKKPKFSEEMKHLEEELASKLESLKRGDVAWVKCGRAGVNDKWPVIVSCSRSKMNRRFLGLCVVLLVSLFDFSPYLLTQKFFSGTERGQYSKNMHVCTASIGHQQRGYRRREISDGILKAAIEQADEIIEGKLDPLRTEKAAAPEGKAHTKENGWKNKEEKKTEIKPEELLACCISEECRRRLLSVWLGMHSSVRQANYRRPVSMPLHFELQIGNLLNEADASHLIDVVDCWVQKFREPEKSITRRLHYIVTVALPEALVYGISQVMHCSDAEANVIFEEAIMKDASSHSDEGSVLRNA</sequence>
<protein>
    <submittedName>
        <fullName evidence="3">PWWP domain-containing protein</fullName>
    </submittedName>
</protein>